<feature type="transmembrane region" description="Helical" evidence="1">
    <location>
        <begin position="152"/>
        <end position="172"/>
    </location>
</feature>
<dbReference type="InterPro" id="IPR037185">
    <property type="entry name" value="EmrE-like"/>
</dbReference>
<keyword evidence="3" id="KW-1185">Reference proteome</keyword>
<reference evidence="2 3" key="1">
    <citation type="submission" date="2015-07" db="EMBL/GenBank/DDBJ databases">
        <authorList>
            <person name="Noorani M."/>
        </authorList>
    </citation>
    <scope>NUCLEOTIDE SEQUENCE [LARGE SCALE GENOMIC DNA]</scope>
    <source>
        <strain evidence="2 3">CECT 5088</strain>
    </source>
</reference>
<name>A0A0M6XT03_9RHOB</name>
<dbReference type="SUPFAM" id="SSF103481">
    <property type="entry name" value="Multidrug resistance efflux transporter EmrE"/>
    <property type="match status" value="2"/>
</dbReference>
<keyword evidence="1" id="KW-1133">Transmembrane helix</keyword>
<evidence type="ECO:0000313" key="2">
    <source>
        <dbReference type="EMBL" id="CTQ34326.1"/>
    </source>
</evidence>
<proteinExistence type="predicted"/>
<dbReference type="Gene3D" id="1.10.3730.20">
    <property type="match status" value="2"/>
</dbReference>
<evidence type="ECO:0000256" key="1">
    <source>
        <dbReference type="SAM" id="Phobius"/>
    </source>
</evidence>
<feature type="transmembrane region" description="Helical" evidence="1">
    <location>
        <begin position="123"/>
        <end position="140"/>
    </location>
</feature>
<keyword evidence="1" id="KW-0812">Transmembrane</keyword>
<feature type="transmembrane region" description="Helical" evidence="1">
    <location>
        <begin position="188"/>
        <end position="207"/>
    </location>
</feature>
<sequence length="261" mass="27524">MVKHDGDKLMAMSGVMLGHIPVALLCLPFVPIPAAESLPWMVAGMALHFGYQMFLVNSYRIGDLTQVYPIARGSAPLIVAAISIVFLGVDLAPVELLAVLVIGAGILSLGLTRRADGLRNGRAAVLALVTGTFIAGYSLVDGTGARAAGTAVGYYAWLALGNAAMLSIYLALRSPGTFRDLATHGRRVFWIGGTASFVAYAIVTWAFTQAPIALVTALRETSIVFALVIGITVLREPLNLAKVASTMTTLLGVALLRWVRS</sequence>
<evidence type="ECO:0000313" key="3">
    <source>
        <dbReference type="Proteomes" id="UP000048908"/>
    </source>
</evidence>
<feature type="transmembrane region" description="Helical" evidence="1">
    <location>
        <begin position="94"/>
        <end position="111"/>
    </location>
</feature>
<accession>A0A0M6XT03</accession>
<gene>
    <name evidence="2" type="ORF">JAN5088_03120</name>
</gene>
<feature type="transmembrane region" description="Helical" evidence="1">
    <location>
        <begin position="213"/>
        <end position="233"/>
    </location>
</feature>
<feature type="transmembrane region" description="Helical" evidence="1">
    <location>
        <begin position="38"/>
        <end position="57"/>
    </location>
</feature>
<keyword evidence="1" id="KW-0472">Membrane</keyword>
<feature type="transmembrane region" description="Helical" evidence="1">
    <location>
        <begin position="69"/>
        <end position="88"/>
    </location>
</feature>
<dbReference type="STRING" id="282197.SAMN04488517_10317"/>
<protein>
    <submittedName>
        <fullName evidence="2">Phosphonate utilization associated putative membrane protein</fullName>
    </submittedName>
</protein>
<organism evidence="2 3">
    <name type="scientific">Jannaschia rubra</name>
    <dbReference type="NCBI Taxonomy" id="282197"/>
    <lineage>
        <taxon>Bacteria</taxon>
        <taxon>Pseudomonadati</taxon>
        <taxon>Pseudomonadota</taxon>
        <taxon>Alphaproteobacteria</taxon>
        <taxon>Rhodobacterales</taxon>
        <taxon>Roseobacteraceae</taxon>
        <taxon>Jannaschia</taxon>
    </lineage>
</organism>
<feature type="transmembrane region" description="Helical" evidence="1">
    <location>
        <begin position="12"/>
        <end position="32"/>
    </location>
</feature>
<dbReference type="AlphaFoldDB" id="A0A0M6XT03"/>
<dbReference type="EMBL" id="CXPG01000021">
    <property type="protein sequence ID" value="CTQ34326.1"/>
    <property type="molecule type" value="Genomic_DNA"/>
</dbReference>
<dbReference type="Proteomes" id="UP000048908">
    <property type="component" value="Unassembled WGS sequence"/>
</dbReference>